<dbReference type="RefSeq" id="WP_345732901.1">
    <property type="nucleotide sequence ID" value="NZ_BAAAYN010000056.1"/>
</dbReference>
<dbReference type="Pfam" id="PF01025">
    <property type="entry name" value="GrpE"/>
    <property type="match status" value="1"/>
</dbReference>
<evidence type="ECO:0000256" key="2">
    <source>
        <dbReference type="SAM" id="MobiDB-lite"/>
    </source>
</evidence>
<gene>
    <name evidence="4" type="ORF">GCM10020369_73400</name>
</gene>
<accession>A0ABP6T9B5</accession>
<keyword evidence="3" id="KW-1133">Transmembrane helix</keyword>
<dbReference type="EMBL" id="BAAAYN010000056">
    <property type="protein sequence ID" value="GAA3396489.1"/>
    <property type="molecule type" value="Genomic_DNA"/>
</dbReference>
<name>A0ABP6T9B5_9ACTN</name>
<feature type="region of interest" description="Disordered" evidence="2">
    <location>
        <begin position="138"/>
        <end position="184"/>
    </location>
</feature>
<evidence type="ECO:0000256" key="1">
    <source>
        <dbReference type="ARBA" id="ARBA00023186"/>
    </source>
</evidence>
<proteinExistence type="predicted"/>
<evidence type="ECO:0000313" key="5">
    <source>
        <dbReference type="Proteomes" id="UP001501676"/>
    </source>
</evidence>
<feature type="compositionally biased region" description="Low complexity" evidence="2">
    <location>
        <begin position="170"/>
        <end position="181"/>
    </location>
</feature>
<reference evidence="5" key="1">
    <citation type="journal article" date="2019" name="Int. J. Syst. Evol. Microbiol.">
        <title>The Global Catalogue of Microorganisms (GCM) 10K type strain sequencing project: providing services to taxonomists for standard genome sequencing and annotation.</title>
        <authorList>
            <consortium name="The Broad Institute Genomics Platform"/>
            <consortium name="The Broad Institute Genome Sequencing Center for Infectious Disease"/>
            <person name="Wu L."/>
            <person name="Ma J."/>
        </authorList>
    </citation>
    <scope>NUCLEOTIDE SEQUENCE [LARGE SCALE GENOMIC DNA]</scope>
    <source>
        <strain evidence="5">JCM 9458</strain>
    </source>
</reference>
<evidence type="ECO:0000256" key="3">
    <source>
        <dbReference type="SAM" id="Phobius"/>
    </source>
</evidence>
<dbReference type="InterPro" id="IPR000740">
    <property type="entry name" value="GrpE"/>
</dbReference>
<keyword evidence="3" id="KW-0812">Transmembrane</keyword>
<evidence type="ECO:0000313" key="4">
    <source>
        <dbReference type="EMBL" id="GAA3396489.1"/>
    </source>
</evidence>
<feature type="region of interest" description="Disordered" evidence="2">
    <location>
        <begin position="35"/>
        <end position="93"/>
    </location>
</feature>
<keyword evidence="1" id="KW-0143">Chaperone</keyword>
<organism evidence="4 5">
    <name type="scientific">Cryptosporangium minutisporangium</name>
    <dbReference type="NCBI Taxonomy" id="113569"/>
    <lineage>
        <taxon>Bacteria</taxon>
        <taxon>Bacillati</taxon>
        <taxon>Actinomycetota</taxon>
        <taxon>Actinomycetes</taxon>
        <taxon>Cryptosporangiales</taxon>
        <taxon>Cryptosporangiaceae</taxon>
        <taxon>Cryptosporangium</taxon>
    </lineage>
</organism>
<dbReference type="Gene3D" id="2.30.22.10">
    <property type="entry name" value="Head domain of nucleotide exchange factor GrpE"/>
    <property type="match status" value="1"/>
</dbReference>
<dbReference type="InterPro" id="IPR009012">
    <property type="entry name" value="GrpE_head"/>
</dbReference>
<comment type="caution">
    <text evidence="4">The sequence shown here is derived from an EMBL/GenBank/DDBJ whole genome shotgun (WGS) entry which is preliminary data.</text>
</comment>
<feature type="compositionally biased region" description="Polar residues" evidence="2">
    <location>
        <begin position="40"/>
        <end position="50"/>
    </location>
</feature>
<keyword evidence="5" id="KW-1185">Reference proteome</keyword>
<keyword evidence="3" id="KW-0472">Membrane</keyword>
<sequence>MPTSFVRLIVAGLTLVLAVLTGLVTGFVAGGPGCEEATPTPASKVSTAPSNPVKGPAGPVEGPATNEPTASDPAGPNISPDAEGTPEGNLPGINEAFTLTSAENCGDFSPLTAVFGFLGALFTGAIVGGVALFVPRTDASPSSGAGTIRSADVPGAPGSGAGVGIGQPLSSGRASSSATGSHAVLTDVQAPETGRLTRERKTLVETCIYVRDRATSKAIADRLAWALNEVGVVEDRPTGEAFDTARHEAGGTTPAPDRALSGTIAAVEISGYTDRGQVVRAPVVTVYQADAR</sequence>
<dbReference type="SUPFAM" id="SSF51064">
    <property type="entry name" value="Head domain of nucleotide exchange factor GrpE"/>
    <property type="match status" value="1"/>
</dbReference>
<protein>
    <recommendedName>
        <fullName evidence="6">Nucleotide exchange factor GrpE</fullName>
    </recommendedName>
</protein>
<dbReference type="Proteomes" id="UP001501676">
    <property type="component" value="Unassembled WGS sequence"/>
</dbReference>
<evidence type="ECO:0008006" key="6">
    <source>
        <dbReference type="Google" id="ProtNLM"/>
    </source>
</evidence>
<feature type="transmembrane region" description="Helical" evidence="3">
    <location>
        <begin position="113"/>
        <end position="134"/>
    </location>
</feature>